<protein>
    <recommendedName>
        <fullName evidence="4">SH3b domain-containing protein</fullName>
    </recommendedName>
</protein>
<keyword evidence="3" id="KW-1185">Reference proteome</keyword>
<reference evidence="2 3" key="1">
    <citation type="submission" date="2021-08" db="EMBL/GenBank/DDBJ databases">
        <title>Streptomyces sp. PTM05 isolated from lichen.</title>
        <authorList>
            <person name="Somphong A."/>
            <person name="Phongsopitanun W."/>
            <person name="Tanasupawat S."/>
        </authorList>
    </citation>
    <scope>NUCLEOTIDE SEQUENCE [LARGE SCALE GENOMIC DNA]</scope>
    <source>
        <strain evidence="2 3">Ptm05</strain>
    </source>
</reference>
<sequence length="146" mass="14408">MCNLTARHPVRVALVTAAAVAASVLGVSVASADSESPGLGSAAVAGPLADAASYGDVGSLSTVEVDGLRLRGGPNLNGVIQGLLWTGDTVQAVPGSLITQDGVTWQEVTLPGASAGGLAAGAEGWVDSDYLSANSQWPVTGHTLSQ</sequence>
<dbReference type="RefSeq" id="WP_222979589.1">
    <property type="nucleotide sequence ID" value="NZ_JAINVZ010000012.1"/>
</dbReference>
<evidence type="ECO:0000256" key="1">
    <source>
        <dbReference type="SAM" id="SignalP"/>
    </source>
</evidence>
<accession>A0ABS7QUN6</accession>
<evidence type="ECO:0008006" key="4">
    <source>
        <dbReference type="Google" id="ProtNLM"/>
    </source>
</evidence>
<organism evidence="2 3">
    <name type="scientific">Streptantibioticus parmotrematis</name>
    <dbReference type="NCBI Taxonomy" id="2873249"/>
    <lineage>
        <taxon>Bacteria</taxon>
        <taxon>Bacillati</taxon>
        <taxon>Actinomycetota</taxon>
        <taxon>Actinomycetes</taxon>
        <taxon>Kitasatosporales</taxon>
        <taxon>Streptomycetaceae</taxon>
        <taxon>Streptantibioticus</taxon>
    </lineage>
</organism>
<gene>
    <name evidence="2" type="ORF">K7472_18890</name>
</gene>
<keyword evidence="1" id="KW-0732">Signal</keyword>
<proteinExistence type="predicted"/>
<evidence type="ECO:0000313" key="3">
    <source>
        <dbReference type="Proteomes" id="UP001198565"/>
    </source>
</evidence>
<evidence type="ECO:0000313" key="2">
    <source>
        <dbReference type="EMBL" id="MBY8886910.1"/>
    </source>
</evidence>
<feature type="signal peptide" evidence="1">
    <location>
        <begin position="1"/>
        <end position="32"/>
    </location>
</feature>
<dbReference type="Gene3D" id="2.30.30.40">
    <property type="entry name" value="SH3 Domains"/>
    <property type="match status" value="1"/>
</dbReference>
<dbReference type="Proteomes" id="UP001198565">
    <property type="component" value="Unassembled WGS sequence"/>
</dbReference>
<feature type="chain" id="PRO_5047527841" description="SH3b domain-containing protein" evidence="1">
    <location>
        <begin position="33"/>
        <end position="146"/>
    </location>
</feature>
<dbReference type="EMBL" id="JAINVZ010000012">
    <property type="protein sequence ID" value="MBY8886910.1"/>
    <property type="molecule type" value="Genomic_DNA"/>
</dbReference>
<name>A0ABS7QUN6_9ACTN</name>
<comment type="caution">
    <text evidence="2">The sequence shown here is derived from an EMBL/GenBank/DDBJ whole genome shotgun (WGS) entry which is preliminary data.</text>
</comment>